<dbReference type="PANTHER" id="PTHR31896">
    <property type="entry name" value="FAMILY REGULATORY PROTEIN, PUTATIVE (AFU_ORTHOLOGUE AFUA_3G14730)-RELATED"/>
    <property type="match status" value="1"/>
</dbReference>
<evidence type="ECO:0000313" key="3">
    <source>
        <dbReference type="EMBL" id="KAJ5351635.1"/>
    </source>
</evidence>
<keyword evidence="2" id="KW-0012">Acyltransferase</keyword>
<dbReference type="EMBL" id="JAPZBQ010000001">
    <property type="protein sequence ID" value="KAJ5351635.1"/>
    <property type="molecule type" value="Genomic_DNA"/>
</dbReference>
<protein>
    <submittedName>
        <fullName evidence="3">Uncharacterized protein</fullName>
    </submittedName>
</protein>
<reference evidence="3" key="1">
    <citation type="submission" date="2022-12" db="EMBL/GenBank/DDBJ databases">
        <authorList>
            <person name="Petersen C."/>
        </authorList>
    </citation>
    <scope>NUCLEOTIDE SEQUENCE</scope>
    <source>
        <strain evidence="3">IBT 35673</strain>
    </source>
</reference>
<dbReference type="InterPro" id="IPR051283">
    <property type="entry name" value="Sec_Metabolite_Acyltrans"/>
</dbReference>
<comment type="caution">
    <text evidence="3">The sequence shown here is derived from an EMBL/GenBank/DDBJ whole genome shotgun (WGS) entry which is preliminary data.</text>
</comment>
<sequence length="429" mass="47706">MDSTTQNSTRYELSDLDRIAPPMMVKAFLLYELLQATDLDQLITSLREGLRNAVAQMPFMQGTVQIDETGKPYIQISTDTSLELKIRHFSQTEHKSYSDLVENSFAADDLQPTLLLPELPHGKQQVCDWTSMDAFLTLLCRGTKANHHSLSMPIHKPDLDRAPFNATATISSVSQEELLANCPGFSVIDSSVAVFPTKASLPPAVKTHIYRATESSIQNLKHECTPIGVDYLSSYDCISALLWTSITRVRLLHQPKKRSTQSISANPINLRVRDPTNATSQDYFGNAILPSWVGPVDVQSLLADNGISTAASLIRTSINESSVDSIGHLTKLVRSLSPTERLGIPMDFHDMDLLMNSWYSGKAENYDIGIGSPFAFRTHRPNTGACCLILPDFSHSSSRIYEVFVQLPVEEHRSLQEDPQFSSCFELLN</sequence>
<name>A0A9W9R0Z4_PENBR</name>
<evidence type="ECO:0000256" key="1">
    <source>
        <dbReference type="ARBA" id="ARBA00022679"/>
    </source>
</evidence>
<dbReference type="Gene3D" id="3.30.559.10">
    <property type="entry name" value="Chloramphenicol acetyltransferase-like domain"/>
    <property type="match status" value="2"/>
</dbReference>
<dbReference type="PANTHER" id="PTHR31896:SF64">
    <property type="entry name" value="TRICHOTHECENE 3-O-ACETYLTRANSFERASE"/>
    <property type="match status" value="1"/>
</dbReference>
<evidence type="ECO:0000313" key="4">
    <source>
        <dbReference type="Proteomes" id="UP001147695"/>
    </source>
</evidence>
<dbReference type="Proteomes" id="UP001147695">
    <property type="component" value="Unassembled WGS sequence"/>
</dbReference>
<keyword evidence="1" id="KW-0808">Transferase</keyword>
<gene>
    <name evidence="3" type="ORF">N7452_000609</name>
</gene>
<dbReference type="InterPro" id="IPR023213">
    <property type="entry name" value="CAT-like_dom_sf"/>
</dbReference>
<accession>A0A9W9R0Z4</accession>
<evidence type="ECO:0000256" key="2">
    <source>
        <dbReference type="ARBA" id="ARBA00023315"/>
    </source>
</evidence>
<dbReference type="AlphaFoldDB" id="A0A9W9R0Z4"/>
<proteinExistence type="predicted"/>
<organism evidence="3 4">
    <name type="scientific">Penicillium brevicompactum</name>
    <dbReference type="NCBI Taxonomy" id="5074"/>
    <lineage>
        <taxon>Eukaryota</taxon>
        <taxon>Fungi</taxon>
        <taxon>Dikarya</taxon>
        <taxon>Ascomycota</taxon>
        <taxon>Pezizomycotina</taxon>
        <taxon>Eurotiomycetes</taxon>
        <taxon>Eurotiomycetidae</taxon>
        <taxon>Eurotiales</taxon>
        <taxon>Aspergillaceae</taxon>
        <taxon>Penicillium</taxon>
    </lineage>
</organism>
<dbReference type="GO" id="GO:0016746">
    <property type="term" value="F:acyltransferase activity"/>
    <property type="evidence" value="ECO:0007669"/>
    <property type="project" value="UniProtKB-KW"/>
</dbReference>
<reference evidence="3" key="2">
    <citation type="journal article" date="2023" name="IMA Fungus">
        <title>Comparative genomic study of the Penicillium genus elucidates a diverse pangenome and 15 lateral gene transfer events.</title>
        <authorList>
            <person name="Petersen C."/>
            <person name="Sorensen T."/>
            <person name="Nielsen M.R."/>
            <person name="Sondergaard T.E."/>
            <person name="Sorensen J.L."/>
            <person name="Fitzpatrick D.A."/>
            <person name="Frisvad J.C."/>
            <person name="Nielsen K.L."/>
        </authorList>
    </citation>
    <scope>NUCLEOTIDE SEQUENCE</scope>
    <source>
        <strain evidence="3">IBT 35673</strain>
    </source>
</reference>
<dbReference type="Pfam" id="PF02458">
    <property type="entry name" value="Transferase"/>
    <property type="match status" value="1"/>
</dbReference>